<evidence type="ECO:0000256" key="1">
    <source>
        <dbReference type="SAM" id="SignalP"/>
    </source>
</evidence>
<dbReference type="Gene3D" id="1.20.120.1490">
    <property type="match status" value="1"/>
</dbReference>
<feature type="chain" id="PRO_5025072989" description="Periplasmic heavy metal sensor" evidence="1">
    <location>
        <begin position="24"/>
        <end position="142"/>
    </location>
</feature>
<sequence length="142" mass="15749">MIKKRAFLKVGAIALAAALTACGTHYPSAEQVVDRIGHNLDLNDAQKTKLETLKEKLIALRESAKPQREAAKLEIAELLTHPTLDRGRAEQLVLAHLHSTESNVSQVIALFGDFYDQLTPAQQKSLRERIVAHMDHNHLTAN</sequence>
<dbReference type="EMBL" id="CP044205">
    <property type="protein sequence ID" value="QFY44085.1"/>
    <property type="molecule type" value="Genomic_DNA"/>
</dbReference>
<dbReference type="Pfam" id="PF07813">
    <property type="entry name" value="LTXXQ"/>
    <property type="match status" value="1"/>
</dbReference>
<dbReference type="KEGG" id="mmob:F6R98_16800"/>
<feature type="signal peptide" evidence="1">
    <location>
        <begin position="1"/>
        <end position="23"/>
    </location>
</feature>
<dbReference type="PROSITE" id="PS51257">
    <property type="entry name" value="PROKAR_LIPOPROTEIN"/>
    <property type="match status" value="1"/>
</dbReference>
<accession>A0A5Q0BJN0</accession>
<dbReference type="Proteomes" id="UP000325755">
    <property type="component" value="Chromosome"/>
</dbReference>
<organism evidence="2 3">
    <name type="scientific">Candidatus Methylospira mobilis</name>
    <dbReference type="NCBI Taxonomy" id="1808979"/>
    <lineage>
        <taxon>Bacteria</taxon>
        <taxon>Pseudomonadati</taxon>
        <taxon>Pseudomonadota</taxon>
        <taxon>Gammaproteobacteria</taxon>
        <taxon>Methylococcales</taxon>
        <taxon>Methylococcaceae</taxon>
        <taxon>Candidatus Methylospira</taxon>
    </lineage>
</organism>
<keyword evidence="3" id="KW-1185">Reference proteome</keyword>
<evidence type="ECO:0000313" key="2">
    <source>
        <dbReference type="EMBL" id="QFY44085.1"/>
    </source>
</evidence>
<dbReference type="InParanoid" id="A0A5Q0BJN0"/>
<dbReference type="OrthoDB" id="8908552at2"/>
<proteinExistence type="predicted"/>
<keyword evidence="1" id="KW-0732">Signal</keyword>
<dbReference type="AlphaFoldDB" id="A0A5Q0BJN0"/>
<reference evidence="2 3" key="1">
    <citation type="submission" date="2019-09" db="EMBL/GenBank/DDBJ databases">
        <title>Ecophysiology of the spiral-shaped methanotroph Methylospira mobilis as revealed by the complete genome sequence.</title>
        <authorList>
            <person name="Oshkin I.Y."/>
            <person name="Dedysh S.N."/>
            <person name="Miroshnikov K."/>
            <person name="Danilova O.V."/>
            <person name="Hakobyan A."/>
            <person name="Liesack W."/>
        </authorList>
    </citation>
    <scope>NUCLEOTIDE SEQUENCE [LARGE SCALE GENOMIC DNA]</scope>
    <source>
        <strain evidence="2 3">Shm1</strain>
    </source>
</reference>
<name>A0A5Q0BJN0_9GAMM</name>
<evidence type="ECO:0000313" key="3">
    <source>
        <dbReference type="Proteomes" id="UP000325755"/>
    </source>
</evidence>
<evidence type="ECO:0008006" key="4">
    <source>
        <dbReference type="Google" id="ProtNLM"/>
    </source>
</evidence>
<protein>
    <recommendedName>
        <fullName evidence="4">Periplasmic heavy metal sensor</fullName>
    </recommendedName>
</protein>
<gene>
    <name evidence="2" type="ORF">F6R98_16800</name>
</gene>
<dbReference type="InterPro" id="IPR012899">
    <property type="entry name" value="LTXXQ"/>
</dbReference>
<dbReference type="GO" id="GO:0042597">
    <property type="term" value="C:periplasmic space"/>
    <property type="evidence" value="ECO:0007669"/>
    <property type="project" value="InterPro"/>
</dbReference>
<dbReference type="RefSeq" id="WP_153250053.1">
    <property type="nucleotide sequence ID" value="NZ_CP044205.1"/>
</dbReference>